<evidence type="ECO:0000259" key="4">
    <source>
        <dbReference type="Pfam" id="PF07804"/>
    </source>
</evidence>
<dbReference type="NCBIfam" id="TIGR03071">
    <property type="entry name" value="couple_hipA"/>
    <property type="match status" value="1"/>
</dbReference>
<dbReference type="EC" id="2.7.11.1" evidence="7"/>
<comment type="caution">
    <text evidence="6">The sequence shown here is derived from an EMBL/GenBank/DDBJ whole genome shotgun (WGS) entry which is preliminary data.</text>
</comment>
<reference evidence="6" key="1">
    <citation type="submission" date="2021-07" db="EMBL/GenBank/DDBJ databases">
        <title>Characterization of violacein-producing bacteria and related species.</title>
        <authorList>
            <person name="Wilson H.S."/>
            <person name="De Leon M.E."/>
        </authorList>
    </citation>
    <scope>NUCLEOTIDE SEQUENCE</scope>
    <source>
        <strain evidence="6">HSC-15S17</strain>
    </source>
</reference>
<evidence type="ECO:0000313" key="9">
    <source>
        <dbReference type="Proteomes" id="UP001162889"/>
    </source>
</evidence>
<evidence type="ECO:0000256" key="3">
    <source>
        <dbReference type="ARBA" id="ARBA00022777"/>
    </source>
</evidence>
<name>A0AA41H5H8_9BURK</name>
<sequence>MSSALIPRYLEVWLHGQHVGWLCEAGRSTRFLATEQYLADTQRATLSLSMTLPGVEKVTQETLKNHFDPAVYRERGELPPFFAGLLPEGALRRRLAATRKNDRDMDDFGILAAAGEDLPGAVTVVPANLDNLTASARAYGVTGGADNLEISVPEQAAEGAASLSGVQDKLALSHAKDGKRYCMPVKGKLSDLIAKLPLAGDDTQVMNEYACMQLAGLAGVNVAQCRPAPMSTMDGYPELVSALGAGTRFLAVDRFDRGPGSAVHMEDACQLLTLMPSQKYAGAKEFIKLIQVLDRLGTRGIEDVRQFFVRQTVNTLIGNSDAHLKNFSVLYHNGKRPELSPAYDIVCVAALPGFRGFGTNVAIDKLQRHETLATYAAIARQAGISERIARAAVIQTVARAQDLWPKALQEMEVPDAVRIEIAGRLATLPLARGAKS</sequence>
<protein>
    <submittedName>
        <fullName evidence="6">HipA domain-containing protein</fullName>
    </submittedName>
    <submittedName>
        <fullName evidence="7">Serine/threonine-protein kinase HipA</fullName>
        <ecNumber evidence="7">2.7.11.1</ecNumber>
    </submittedName>
</protein>
<dbReference type="EMBL" id="JAHTGR010000003">
    <property type="protein sequence ID" value="MBV6320564.1"/>
    <property type="molecule type" value="Genomic_DNA"/>
</dbReference>
<dbReference type="Proteomes" id="UP001162889">
    <property type="component" value="Unassembled WGS sequence"/>
</dbReference>
<evidence type="ECO:0000313" key="8">
    <source>
        <dbReference type="Proteomes" id="UP001155901"/>
    </source>
</evidence>
<dbReference type="InterPro" id="IPR012893">
    <property type="entry name" value="HipA-like_C"/>
</dbReference>
<dbReference type="PANTHER" id="PTHR37419">
    <property type="entry name" value="SERINE/THREONINE-PROTEIN KINASE TOXIN HIPA"/>
    <property type="match status" value="1"/>
</dbReference>
<dbReference type="EMBL" id="JALJZU010000004">
    <property type="protein sequence ID" value="MCP2008728.1"/>
    <property type="molecule type" value="Genomic_DNA"/>
</dbReference>
<accession>A0AA41H5H8</accession>
<dbReference type="RefSeq" id="WP_217941321.1">
    <property type="nucleotide sequence ID" value="NZ_JAHTGR010000003.1"/>
</dbReference>
<proteinExistence type="inferred from homology"/>
<dbReference type="Proteomes" id="UP001155901">
    <property type="component" value="Unassembled WGS sequence"/>
</dbReference>
<keyword evidence="9" id="KW-1185">Reference proteome</keyword>
<evidence type="ECO:0000259" key="5">
    <source>
        <dbReference type="Pfam" id="PF13657"/>
    </source>
</evidence>
<comment type="similarity">
    <text evidence="1">Belongs to the HipA Ser/Thr kinase family.</text>
</comment>
<dbReference type="Pfam" id="PF07804">
    <property type="entry name" value="HipA_C"/>
    <property type="match status" value="1"/>
</dbReference>
<dbReference type="InterPro" id="IPR052028">
    <property type="entry name" value="HipA_Ser/Thr_kinase"/>
</dbReference>
<dbReference type="AlphaFoldDB" id="A0AA41H5H8"/>
<keyword evidence="3 7" id="KW-0418">Kinase</keyword>
<dbReference type="GO" id="GO:0004674">
    <property type="term" value="F:protein serine/threonine kinase activity"/>
    <property type="evidence" value="ECO:0007669"/>
    <property type="project" value="UniProtKB-EC"/>
</dbReference>
<feature type="domain" description="HipA-like C-terminal" evidence="4">
    <location>
        <begin position="162"/>
        <end position="404"/>
    </location>
</feature>
<feature type="domain" description="HipA N-terminal subdomain 1" evidence="5">
    <location>
        <begin position="10"/>
        <end position="124"/>
    </location>
</feature>
<dbReference type="PANTHER" id="PTHR37419:SF1">
    <property type="entry name" value="SERINE_THREONINE-PROTEIN KINASE TOXIN HIPA"/>
    <property type="match status" value="1"/>
</dbReference>
<organism evidence="6 8">
    <name type="scientific">Duganella violaceipulchra</name>
    <dbReference type="NCBI Taxonomy" id="2849652"/>
    <lineage>
        <taxon>Bacteria</taxon>
        <taxon>Pseudomonadati</taxon>
        <taxon>Pseudomonadota</taxon>
        <taxon>Betaproteobacteria</taxon>
        <taxon>Burkholderiales</taxon>
        <taxon>Oxalobacteraceae</taxon>
        <taxon>Telluria group</taxon>
        <taxon>Duganella</taxon>
    </lineage>
</organism>
<keyword evidence="2 7" id="KW-0808">Transferase</keyword>
<evidence type="ECO:0000256" key="1">
    <source>
        <dbReference type="ARBA" id="ARBA00010164"/>
    </source>
</evidence>
<dbReference type="Pfam" id="PF13657">
    <property type="entry name" value="Couple_hipA"/>
    <property type="match status" value="1"/>
</dbReference>
<evidence type="ECO:0000256" key="2">
    <source>
        <dbReference type="ARBA" id="ARBA00022679"/>
    </source>
</evidence>
<evidence type="ECO:0000313" key="7">
    <source>
        <dbReference type="EMBL" id="MCP2008728.1"/>
    </source>
</evidence>
<reference evidence="7" key="2">
    <citation type="submission" date="2022-03" db="EMBL/GenBank/DDBJ databases">
        <title>Genome Encyclopedia of Bacteria and Archaea VI: Functional Genomics of Type Strains.</title>
        <authorList>
            <person name="Whitman W."/>
        </authorList>
    </citation>
    <scope>NUCLEOTIDE SEQUENCE</scope>
    <source>
        <strain evidence="7">HSC-15S17</strain>
    </source>
</reference>
<dbReference type="GO" id="GO:0005829">
    <property type="term" value="C:cytosol"/>
    <property type="evidence" value="ECO:0007669"/>
    <property type="project" value="TreeGrafter"/>
</dbReference>
<evidence type="ECO:0000313" key="6">
    <source>
        <dbReference type="EMBL" id="MBV6320564.1"/>
    </source>
</evidence>
<dbReference type="InterPro" id="IPR017508">
    <property type="entry name" value="HipA_N1"/>
</dbReference>
<gene>
    <name evidence="6" type="ORF">KVP70_06415</name>
    <name evidence="7" type="ORF">L1274_002436</name>
</gene>